<accession>A0A085JA28</accession>
<dbReference type="Pfam" id="PF10713">
    <property type="entry name" value="DUF2509"/>
    <property type="match status" value="1"/>
</dbReference>
<reference evidence="1 2" key="1">
    <citation type="submission" date="2014-05" db="EMBL/GenBank/DDBJ databases">
        <title>ATOL: Assembling a taxonomically balanced genome-scale reconstruction of the evolutionary history of the Enterobacteriaceae.</title>
        <authorList>
            <person name="Plunkett G.III."/>
            <person name="Neeno-Eckwall E.C."/>
            <person name="Glasner J.D."/>
            <person name="Perna N.T."/>
        </authorList>
    </citation>
    <scope>NUCLEOTIDE SEQUENCE [LARGE SCALE GENOMIC DNA]</scope>
    <source>
        <strain evidence="1 2">ATCC 33301</strain>
    </source>
</reference>
<keyword evidence="2" id="KW-1185">Reference proteome</keyword>
<name>A0A085JA28_9GAMM</name>
<dbReference type="RefSeq" id="WP_029989860.1">
    <property type="nucleotide sequence ID" value="NZ_ATMJ01000013.1"/>
</dbReference>
<dbReference type="Proteomes" id="UP000028602">
    <property type="component" value="Unassembled WGS sequence"/>
</dbReference>
<proteinExistence type="predicted"/>
<organism evidence="1 2">
    <name type="scientific">Tatumella ptyseos ATCC 33301</name>
    <dbReference type="NCBI Taxonomy" id="1005995"/>
    <lineage>
        <taxon>Bacteria</taxon>
        <taxon>Pseudomonadati</taxon>
        <taxon>Pseudomonadota</taxon>
        <taxon>Gammaproteobacteria</taxon>
        <taxon>Enterobacterales</taxon>
        <taxon>Erwiniaceae</taxon>
        <taxon>Tatumella</taxon>
    </lineage>
</organism>
<evidence type="ECO:0008006" key="3">
    <source>
        <dbReference type="Google" id="ProtNLM"/>
    </source>
</evidence>
<dbReference type="EMBL" id="JMPR01000048">
    <property type="protein sequence ID" value="KFD17324.1"/>
    <property type="molecule type" value="Genomic_DNA"/>
</dbReference>
<dbReference type="AlphaFoldDB" id="A0A085JA28"/>
<sequence length="140" mass="15951">MKQRGSSPLLIVVLLLLTGSLLLQASERILRAGMPGGIDEYHYLQDFYQASSSLAWGLQQRWADREGWQCFQSPEEGWRSCLLWQTRERGVLRGQSANGETLLWRWVQPHDAERSALVAIPAGWSDLCPLPDERECRQGL</sequence>
<dbReference type="eggNOG" id="ENOG5032YAY">
    <property type="taxonomic scope" value="Bacteria"/>
</dbReference>
<evidence type="ECO:0000313" key="1">
    <source>
        <dbReference type="EMBL" id="KFD17324.1"/>
    </source>
</evidence>
<protein>
    <recommendedName>
        <fullName evidence="3">YgdB family protein</fullName>
    </recommendedName>
</protein>
<gene>
    <name evidence="1" type="ORF">GTPT_3161</name>
</gene>
<evidence type="ECO:0000313" key="2">
    <source>
        <dbReference type="Proteomes" id="UP000028602"/>
    </source>
</evidence>
<comment type="caution">
    <text evidence="1">The sequence shown here is derived from an EMBL/GenBank/DDBJ whole genome shotgun (WGS) entry which is preliminary data.</text>
</comment>
<dbReference type="InterPro" id="IPR019652">
    <property type="entry name" value="DUF2509"/>
</dbReference>